<feature type="transmembrane region" description="Helical" evidence="6">
    <location>
        <begin position="306"/>
        <end position="330"/>
    </location>
</feature>
<dbReference type="GO" id="GO:0005886">
    <property type="term" value="C:plasma membrane"/>
    <property type="evidence" value="ECO:0007669"/>
    <property type="project" value="UniProtKB-SubCell"/>
</dbReference>
<feature type="domain" description="Major facilitator superfamily (MFS) profile" evidence="7">
    <location>
        <begin position="6"/>
        <end position="400"/>
    </location>
</feature>
<feature type="transmembrane region" description="Helical" evidence="6">
    <location>
        <begin position="73"/>
        <end position="92"/>
    </location>
</feature>
<dbReference type="InterPro" id="IPR050189">
    <property type="entry name" value="MFS_Efflux_Transporters"/>
</dbReference>
<gene>
    <name evidence="8" type="ORF">DF3PA_160076</name>
</gene>
<dbReference type="AlphaFoldDB" id="A0A564WBM0"/>
<keyword evidence="9" id="KW-1185">Reference proteome</keyword>
<dbReference type="Gene3D" id="1.20.1250.20">
    <property type="entry name" value="MFS general substrate transporter like domains"/>
    <property type="match status" value="1"/>
</dbReference>
<keyword evidence="4 6" id="KW-1133">Transmembrane helix</keyword>
<evidence type="ECO:0000259" key="7">
    <source>
        <dbReference type="PROSITE" id="PS50850"/>
    </source>
</evidence>
<feature type="transmembrane region" description="Helical" evidence="6">
    <location>
        <begin position="157"/>
        <end position="178"/>
    </location>
</feature>
<comment type="caution">
    <text evidence="8">The sequence shown here is derived from an EMBL/GenBank/DDBJ whole genome shotgun (WGS) entry which is preliminary data.</text>
</comment>
<evidence type="ECO:0000256" key="1">
    <source>
        <dbReference type="ARBA" id="ARBA00004651"/>
    </source>
</evidence>
<dbReference type="GO" id="GO:0022857">
    <property type="term" value="F:transmembrane transporter activity"/>
    <property type="evidence" value="ECO:0007669"/>
    <property type="project" value="InterPro"/>
</dbReference>
<evidence type="ECO:0000256" key="6">
    <source>
        <dbReference type="SAM" id="Phobius"/>
    </source>
</evidence>
<evidence type="ECO:0000256" key="4">
    <source>
        <dbReference type="ARBA" id="ARBA00022989"/>
    </source>
</evidence>
<accession>A0A564WBM0</accession>
<evidence type="ECO:0000256" key="3">
    <source>
        <dbReference type="ARBA" id="ARBA00022692"/>
    </source>
</evidence>
<dbReference type="InterPro" id="IPR036259">
    <property type="entry name" value="MFS_trans_sf"/>
</dbReference>
<dbReference type="InterPro" id="IPR020846">
    <property type="entry name" value="MFS_dom"/>
</dbReference>
<keyword evidence="2" id="KW-1003">Cell membrane</keyword>
<keyword evidence="3 6" id="KW-0812">Transmembrane</keyword>
<comment type="subcellular location">
    <subcellularLocation>
        <location evidence="1">Cell membrane</location>
        <topology evidence="1">Multi-pass membrane protein</topology>
    </subcellularLocation>
</comment>
<feature type="transmembrane region" description="Helical" evidence="6">
    <location>
        <begin position="222"/>
        <end position="242"/>
    </location>
</feature>
<sequence length="406" mass="41608">MTSRSLIRAMCLAEILTMTGVFAFPALLPSFVQEWGLSNAEAGWLAGISFAAYALGAPPLLTATDRIDARRIYVAGAVVTALSSAGFAWLASGFASGFVFRLLAGLGLAATYMPGLKVLVDRYRGERQSRAVAFYTSSFSLGTAASFFLAGEVTALFGWQATFAAAALAAVGAAVVVVRLPAVRPAAATAAPTRLAGLPAVFANRGAMAYVLAYGAHCWELFVWRSWMVAFLTFGIGALGLAHVPWPAPTTVAMVSGLVAMAASIGGNELAERMGRKRAVAGIMAATAVCALTIGLAPGLTYPALVIASLVYTALIMLDSATLTAGAVAVAEPGRRGATMAVHAAIGFGCAGIGPVVFGLVLDRAGGADDAFAWWIAFALLALAGVIGPLALTLGRLRERVSRDGG</sequence>
<evidence type="ECO:0000256" key="2">
    <source>
        <dbReference type="ARBA" id="ARBA00022475"/>
    </source>
</evidence>
<reference evidence="8" key="1">
    <citation type="submission" date="2018-11" db="EMBL/GenBank/DDBJ databases">
        <authorList>
            <person name="Onetto C."/>
        </authorList>
    </citation>
    <scope>NUCLEOTIDE SEQUENCE [LARGE SCALE GENOMIC DNA]</scope>
</reference>
<feature type="transmembrane region" description="Helical" evidence="6">
    <location>
        <begin position="12"/>
        <end position="32"/>
    </location>
</feature>
<feature type="transmembrane region" description="Helical" evidence="6">
    <location>
        <begin position="342"/>
        <end position="362"/>
    </location>
</feature>
<keyword evidence="5 6" id="KW-0472">Membrane</keyword>
<organism evidence="8 9">
    <name type="scientific">Candidatus Defluviicoccus seviourii</name>
    <dbReference type="NCBI Taxonomy" id="2565273"/>
    <lineage>
        <taxon>Bacteria</taxon>
        <taxon>Pseudomonadati</taxon>
        <taxon>Pseudomonadota</taxon>
        <taxon>Alphaproteobacteria</taxon>
        <taxon>Rhodospirillales</taxon>
        <taxon>Rhodospirillaceae</taxon>
        <taxon>Defluviicoccus</taxon>
    </lineage>
</organism>
<feature type="transmembrane region" description="Helical" evidence="6">
    <location>
        <begin position="248"/>
        <end position="267"/>
    </location>
</feature>
<feature type="transmembrane region" description="Helical" evidence="6">
    <location>
        <begin position="132"/>
        <end position="151"/>
    </location>
</feature>
<feature type="transmembrane region" description="Helical" evidence="6">
    <location>
        <begin position="374"/>
        <end position="394"/>
    </location>
</feature>
<evidence type="ECO:0000313" key="9">
    <source>
        <dbReference type="Proteomes" id="UP000326641"/>
    </source>
</evidence>
<feature type="transmembrane region" description="Helical" evidence="6">
    <location>
        <begin position="279"/>
        <end position="300"/>
    </location>
</feature>
<dbReference type="Pfam" id="PF07690">
    <property type="entry name" value="MFS_1"/>
    <property type="match status" value="1"/>
</dbReference>
<dbReference type="EMBL" id="UXAT02000008">
    <property type="protein sequence ID" value="VUX45890.1"/>
    <property type="molecule type" value="Genomic_DNA"/>
</dbReference>
<dbReference type="InterPro" id="IPR011701">
    <property type="entry name" value="MFS"/>
</dbReference>
<name>A0A564WBM0_9PROT</name>
<feature type="transmembrane region" description="Helical" evidence="6">
    <location>
        <begin position="98"/>
        <end position="120"/>
    </location>
</feature>
<dbReference type="Proteomes" id="UP000326641">
    <property type="component" value="Unassembled WGS sequence"/>
</dbReference>
<feature type="transmembrane region" description="Helical" evidence="6">
    <location>
        <begin position="44"/>
        <end position="61"/>
    </location>
</feature>
<evidence type="ECO:0000256" key="5">
    <source>
        <dbReference type="ARBA" id="ARBA00023136"/>
    </source>
</evidence>
<dbReference type="SUPFAM" id="SSF103473">
    <property type="entry name" value="MFS general substrate transporter"/>
    <property type="match status" value="1"/>
</dbReference>
<dbReference type="PANTHER" id="PTHR43124:SF3">
    <property type="entry name" value="CHLORAMPHENICOL EFFLUX PUMP RV0191"/>
    <property type="match status" value="1"/>
</dbReference>
<dbReference type="PANTHER" id="PTHR43124">
    <property type="entry name" value="PURINE EFFLUX PUMP PBUE"/>
    <property type="match status" value="1"/>
</dbReference>
<proteinExistence type="predicted"/>
<dbReference type="PROSITE" id="PS50850">
    <property type="entry name" value="MFS"/>
    <property type="match status" value="1"/>
</dbReference>
<evidence type="ECO:0000313" key="8">
    <source>
        <dbReference type="EMBL" id="VUX45890.1"/>
    </source>
</evidence>
<protein>
    <submittedName>
        <fullName evidence="8">Nitrate/nitrite transporter</fullName>
    </submittedName>
</protein>